<reference evidence="1 2" key="1">
    <citation type="journal article" date="2018" name="Nat. Ecol. Evol.">
        <title>Genomic signatures of mitonuclear coevolution across populations of Tigriopus californicus.</title>
        <authorList>
            <person name="Barreto F.S."/>
            <person name="Watson E.T."/>
            <person name="Lima T.G."/>
            <person name="Willett C.S."/>
            <person name="Edmands S."/>
            <person name="Li W."/>
            <person name="Burton R.S."/>
        </authorList>
    </citation>
    <scope>NUCLEOTIDE SEQUENCE [LARGE SCALE GENOMIC DNA]</scope>
    <source>
        <strain evidence="1 2">San Diego</strain>
    </source>
</reference>
<name>A0A553PD17_TIGCA</name>
<sequence>MLEKAQTLPKNGTLSKEQCPLICPQTCPTTESDNNESRAKSRKKRTVYLPNATFLSLQSRLTVPQSPVGLYLIWIRVLFFAVVLIFPCKILGEEITVKRVHSRHRRFIAPGALWDLMVGTEVLLPAAEIRFDFFIRYELDYLFGGTTALAAAIAGNNAAAQALQTAEQAVEAAAGKKKRSVTGEGFASIFGRSFDNVLTRTLADDQVSILKRIEDGLKNGGLPGRDCVLRTICDLKETPIHEWSLVGEMISTLFFPKSDDHSELADYKEAARVGESETEECWSVYSKCPLSIFNVIPDIYTKDHKFNVSYDNFDAGSTNSFTKDDFADLPKSFPTEDAHKINLDFDFT</sequence>
<dbReference type="InterPro" id="IPR006631">
    <property type="entry name" value="DM4_12"/>
</dbReference>
<protein>
    <submittedName>
        <fullName evidence="1">Uncharacterized protein</fullName>
    </submittedName>
</protein>
<proteinExistence type="predicted"/>
<dbReference type="AlphaFoldDB" id="A0A553PD17"/>
<dbReference type="PANTHER" id="PTHR21398">
    <property type="entry name" value="AGAP007094-PA"/>
    <property type="match status" value="1"/>
</dbReference>
<evidence type="ECO:0000313" key="1">
    <source>
        <dbReference type="EMBL" id="TRY75560.1"/>
    </source>
</evidence>
<dbReference type="Proteomes" id="UP000318571">
    <property type="component" value="Chromosome 2"/>
</dbReference>
<dbReference type="EMBL" id="VCGU01000005">
    <property type="protein sequence ID" value="TRY75560.1"/>
    <property type="molecule type" value="Genomic_DNA"/>
</dbReference>
<dbReference type="Pfam" id="PF07841">
    <property type="entry name" value="DM4_12"/>
    <property type="match status" value="1"/>
</dbReference>
<comment type="caution">
    <text evidence="1">The sequence shown here is derived from an EMBL/GenBank/DDBJ whole genome shotgun (WGS) entry which is preliminary data.</text>
</comment>
<gene>
    <name evidence="1" type="ORF">TCAL_05658</name>
</gene>
<dbReference type="SMART" id="SM00718">
    <property type="entry name" value="DM4_12"/>
    <property type="match status" value="1"/>
</dbReference>
<organism evidence="1 2">
    <name type="scientific">Tigriopus californicus</name>
    <name type="common">Marine copepod</name>
    <dbReference type="NCBI Taxonomy" id="6832"/>
    <lineage>
        <taxon>Eukaryota</taxon>
        <taxon>Metazoa</taxon>
        <taxon>Ecdysozoa</taxon>
        <taxon>Arthropoda</taxon>
        <taxon>Crustacea</taxon>
        <taxon>Multicrustacea</taxon>
        <taxon>Hexanauplia</taxon>
        <taxon>Copepoda</taxon>
        <taxon>Harpacticoida</taxon>
        <taxon>Harpacticidae</taxon>
        <taxon>Tigriopus</taxon>
    </lineage>
</organism>
<dbReference type="PANTHER" id="PTHR21398:SF6">
    <property type="entry name" value="AGAP007094-PA"/>
    <property type="match status" value="1"/>
</dbReference>
<evidence type="ECO:0000313" key="2">
    <source>
        <dbReference type="Proteomes" id="UP000318571"/>
    </source>
</evidence>
<keyword evidence="2" id="KW-1185">Reference proteome</keyword>
<accession>A0A553PD17</accession>